<reference evidence="1" key="1">
    <citation type="journal article" date="2015" name="Nature">
        <title>Complex archaea that bridge the gap between prokaryotes and eukaryotes.</title>
        <authorList>
            <person name="Spang A."/>
            <person name="Saw J.H."/>
            <person name="Jorgensen S.L."/>
            <person name="Zaremba-Niedzwiedzka K."/>
            <person name="Martijn J."/>
            <person name="Lind A.E."/>
            <person name="van Eijk R."/>
            <person name="Schleper C."/>
            <person name="Guy L."/>
            <person name="Ettema T.J."/>
        </authorList>
    </citation>
    <scope>NUCLEOTIDE SEQUENCE</scope>
</reference>
<name>A0A0F9BB47_9ZZZZ</name>
<sequence>MKWKKFLTPRDKTWFDDGGWNAIDDRSGEKLKASRVDLQWDGMRTRKALRRHEQDFIRSTPERIRTPWNRVPADEVFVNGAFVATNDAGSGSTET</sequence>
<proteinExistence type="predicted"/>
<accession>A0A0F9BB47</accession>
<protein>
    <submittedName>
        <fullName evidence="1">Uncharacterized protein</fullName>
    </submittedName>
</protein>
<comment type="caution">
    <text evidence="1">The sequence shown here is derived from an EMBL/GenBank/DDBJ whole genome shotgun (WGS) entry which is preliminary data.</text>
</comment>
<organism evidence="1">
    <name type="scientific">marine sediment metagenome</name>
    <dbReference type="NCBI Taxonomy" id="412755"/>
    <lineage>
        <taxon>unclassified sequences</taxon>
        <taxon>metagenomes</taxon>
        <taxon>ecological metagenomes</taxon>
    </lineage>
</organism>
<gene>
    <name evidence="1" type="ORF">LCGC14_2470920</name>
</gene>
<dbReference type="EMBL" id="LAZR01038687">
    <property type="protein sequence ID" value="KKL18900.1"/>
    <property type="molecule type" value="Genomic_DNA"/>
</dbReference>
<evidence type="ECO:0000313" key="1">
    <source>
        <dbReference type="EMBL" id="KKL18900.1"/>
    </source>
</evidence>
<dbReference type="AlphaFoldDB" id="A0A0F9BB47"/>